<keyword evidence="1" id="KW-0472">Membrane</keyword>
<dbReference type="AlphaFoldDB" id="A0A2Z2NQ55"/>
<feature type="transmembrane region" description="Helical" evidence="1">
    <location>
        <begin position="95"/>
        <end position="120"/>
    </location>
</feature>
<name>A0A2Z2NQ55_9GAMM</name>
<feature type="transmembrane region" description="Helical" evidence="1">
    <location>
        <begin position="126"/>
        <end position="149"/>
    </location>
</feature>
<evidence type="ECO:0000259" key="2">
    <source>
        <dbReference type="Pfam" id="PF07331"/>
    </source>
</evidence>
<sequence>MRLNDAVIGLVLVIFALAEITYSTTFPSLHGQKFGPSLFPILIGCGLALCGLILIVRGVISRRTPDNGDNEWVVLGDWAQSPTTRINMMLVPGLLIAYILLSDTIGFLPLAFLILATLLYRLGSSFLSAAIIAIVTTVLLQLLFARVLLVPLPAGITGNLFG</sequence>
<evidence type="ECO:0000313" key="4">
    <source>
        <dbReference type="Proteomes" id="UP000250079"/>
    </source>
</evidence>
<organism evidence="3 4">
    <name type="scientific">Granulosicoccus antarcticus IMCC3135</name>
    <dbReference type="NCBI Taxonomy" id="1192854"/>
    <lineage>
        <taxon>Bacteria</taxon>
        <taxon>Pseudomonadati</taxon>
        <taxon>Pseudomonadota</taxon>
        <taxon>Gammaproteobacteria</taxon>
        <taxon>Chromatiales</taxon>
        <taxon>Granulosicoccaceae</taxon>
        <taxon>Granulosicoccus</taxon>
    </lineage>
</organism>
<dbReference type="Pfam" id="PF07331">
    <property type="entry name" value="TctB"/>
    <property type="match status" value="1"/>
</dbReference>
<proteinExistence type="predicted"/>
<feature type="domain" description="DUF1468" evidence="2">
    <location>
        <begin position="7"/>
        <end position="153"/>
    </location>
</feature>
<evidence type="ECO:0000313" key="3">
    <source>
        <dbReference type="EMBL" id="ASJ70920.1"/>
    </source>
</evidence>
<dbReference type="OrthoDB" id="6174504at2"/>
<dbReference type="Proteomes" id="UP000250079">
    <property type="component" value="Chromosome"/>
</dbReference>
<reference evidence="3 4" key="1">
    <citation type="submission" date="2016-12" db="EMBL/GenBank/DDBJ databases">
        <authorList>
            <person name="Song W.-J."/>
            <person name="Kurnit D.M."/>
        </authorList>
    </citation>
    <scope>NUCLEOTIDE SEQUENCE [LARGE SCALE GENOMIC DNA]</scope>
    <source>
        <strain evidence="3 4">IMCC3135</strain>
    </source>
</reference>
<dbReference type="RefSeq" id="WP_088916414.1">
    <property type="nucleotide sequence ID" value="NZ_CP018632.1"/>
</dbReference>
<protein>
    <recommendedName>
        <fullName evidence="2">DUF1468 domain-containing protein</fullName>
    </recommendedName>
</protein>
<gene>
    <name evidence="3" type="ORF">IMCC3135_04035</name>
</gene>
<dbReference type="KEGG" id="gai:IMCC3135_04035"/>
<keyword evidence="4" id="KW-1185">Reference proteome</keyword>
<dbReference type="EMBL" id="CP018632">
    <property type="protein sequence ID" value="ASJ70920.1"/>
    <property type="molecule type" value="Genomic_DNA"/>
</dbReference>
<accession>A0A2Z2NQ55</accession>
<evidence type="ECO:0000256" key="1">
    <source>
        <dbReference type="SAM" id="Phobius"/>
    </source>
</evidence>
<keyword evidence="1" id="KW-1133">Transmembrane helix</keyword>
<dbReference type="InterPro" id="IPR009936">
    <property type="entry name" value="DUF1468"/>
</dbReference>
<keyword evidence="1" id="KW-0812">Transmembrane</keyword>
<feature type="transmembrane region" description="Helical" evidence="1">
    <location>
        <begin position="39"/>
        <end position="60"/>
    </location>
</feature>